<dbReference type="InterPro" id="IPR006311">
    <property type="entry name" value="TAT_signal"/>
</dbReference>
<evidence type="ECO:0000313" key="4">
    <source>
        <dbReference type="EMBL" id="DAB38296.1"/>
    </source>
</evidence>
<dbReference type="Proteomes" id="UP000228859">
    <property type="component" value="Unassembled WGS sequence"/>
</dbReference>
<dbReference type="Pfam" id="PF13501">
    <property type="entry name" value="SoxY"/>
    <property type="match status" value="1"/>
</dbReference>
<protein>
    <submittedName>
        <fullName evidence="4">Thiosulfate oxidation carrier protein SoxY</fullName>
    </submittedName>
</protein>
<evidence type="ECO:0000256" key="1">
    <source>
        <dbReference type="ARBA" id="ARBA00022505"/>
    </source>
</evidence>
<proteinExistence type="predicted"/>
<feature type="chain" id="PRO_5013864536" evidence="2">
    <location>
        <begin position="27"/>
        <end position="156"/>
    </location>
</feature>
<dbReference type="PROSITE" id="PS51318">
    <property type="entry name" value="TAT"/>
    <property type="match status" value="1"/>
</dbReference>
<dbReference type="InterPro" id="IPR032711">
    <property type="entry name" value="SoxY"/>
</dbReference>
<dbReference type="InterPro" id="IPR016568">
    <property type="entry name" value="Sulphur_oxidation_SoxY"/>
</dbReference>
<evidence type="ECO:0000259" key="3">
    <source>
        <dbReference type="Pfam" id="PF13501"/>
    </source>
</evidence>
<dbReference type="PIRSF" id="PIRSF010312">
    <property type="entry name" value="Sulphur_oxidation_SoxY"/>
    <property type="match status" value="1"/>
</dbReference>
<name>A0A2D3WJ37_9BACT</name>
<feature type="domain" description="Ig-like SoxY" evidence="3">
    <location>
        <begin position="45"/>
        <end position="155"/>
    </location>
</feature>
<evidence type="ECO:0000256" key="2">
    <source>
        <dbReference type="SAM" id="SignalP"/>
    </source>
</evidence>
<sequence length="156" mass="16055">MERRSFLKGFTAAAACAIALPHVASAAEEKKSGGPNEMSFETAVAAITGGKALVPSAKVKMEAPEIAENGAVVPVKVTVESPMSAKEYVKAIHLLASKNGNVRCANIYLTPANGEAFFGTRIKLGGTQDVVAIAEMSDGTFLSAKQNVKVTIGGCG</sequence>
<comment type="caution">
    <text evidence="4">The sequence shown here is derived from an EMBL/GenBank/DDBJ whole genome shotgun (WGS) entry which is preliminary data.</text>
</comment>
<reference evidence="4 5" key="1">
    <citation type="journal article" date="2017" name="Front. Microbiol.">
        <title>Comparative Genomic Analysis of the Class Epsilonproteobacteria and Proposed Reclassification to Epsilonbacteraeota (phyl. nov.).</title>
        <authorList>
            <person name="Waite D.W."/>
            <person name="Vanwonterghem I."/>
            <person name="Rinke C."/>
            <person name="Parks D.H."/>
            <person name="Zhang Y."/>
            <person name="Takai K."/>
            <person name="Sievert S.M."/>
            <person name="Simon J."/>
            <person name="Campbell B.J."/>
            <person name="Hanson T.E."/>
            <person name="Woyke T."/>
            <person name="Klotz M.G."/>
            <person name="Hugenholtz P."/>
        </authorList>
    </citation>
    <scope>NUCLEOTIDE SEQUENCE [LARGE SCALE GENOMIC DNA]</scope>
    <source>
        <strain evidence="4">UBA12443</strain>
    </source>
</reference>
<evidence type="ECO:0000313" key="5">
    <source>
        <dbReference type="Proteomes" id="UP000228859"/>
    </source>
</evidence>
<keyword evidence="2" id="KW-0732">Signal</keyword>
<dbReference type="Gene3D" id="2.60.40.2470">
    <property type="entry name" value="SoxY domain"/>
    <property type="match status" value="1"/>
</dbReference>
<dbReference type="EMBL" id="DLUI01000096">
    <property type="protein sequence ID" value="DAB38296.1"/>
    <property type="molecule type" value="Genomic_DNA"/>
</dbReference>
<dbReference type="InterPro" id="IPR038162">
    <property type="entry name" value="SoxY_sf"/>
</dbReference>
<dbReference type="InterPro" id="IPR019546">
    <property type="entry name" value="TAT_signal_bac_arc"/>
</dbReference>
<feature type="signal peptide" evidence="2">
    <location>
        <begin position="1"/>
        <end position="26"/>
    </location>
</feature>
<dbReference type="AlphaFoldDB" id="A0A2D3WJ37"/>
<dbReference type="NCBIfam" id="TIGR04488">
    <property type="entry name" value="SoxY_true_GGCGG"/>
    <property type="match status" value="1"/>
</dbReference>
<keyword evidence="1" id="KW-0500">Molybdenum</keyword>
<organism evidence="4 5">
    <name type="scientific">Sulfuricurvum kujiense</name>
    <dbReference type="NCBI Taxonomy" id="148813"/>
    <lineage>
        <taxon>Bacteria</taxon>
        <taxon>Pseudomonadati</taxon>
        <taxon>Campylobacterota</taxon>
        <taxon>Epsilonproteobacteria</taxon>
        <taxon>Campylobacterales</taxon>
        <taxon>Sulfurimonadaceae</taxon>
        <taxon>Sulfuricurvum</taxon>
    </lineage>
</organism>
<dbReference type="NCBIfam" id="TIGR01409">
    <property type="entry name" value="TAT_signal_seq"/>
    <property type="match status" value="1"/>
</dbReference>
<gene>
    <name evidence="4" type="primary">soxY</name>
    <name evidence="4" type="ORF">CFH83_06695</name>
</gene>
<accession>A0A2D3WJ37</accession>
<dbReference type="RefSeq" id="WP_294895753.1">
    <property type="nucleotide sequence ID" value="NZ_DLUI01000096.1"/>
</dbReference>